<evidence type="ECO:0000313" key="2">
    <source>
        <dbReference type="EMBL" id="KAF4647350.1"/>
    </source>
</evidence>
<sequence length="125" mass="13855">MSETPKSTRARKRVRSKAGRRRGKERYARRKTDNLQATGQVDKEGQPGASYWDFGSDDFSWEDCAEKVINFPHGESPLVDGSGLPTPEMWSPSAYNLDMAADPVVSRKVADCIFDTAANWAGKGE</sequence>
<protein>
    <submittedName>
        <fullName evidence="2">Uncharacterized protein</fullName>
    </submittedName>
</protein>
<organism evidence="2 3">
    <name type="scientific">Perkinsus chesapeaki</name>
    <name type="common">Clam parasite</name>
    <name type="synonym">Perkinsus andrewsi</name>
    <dbReference type="NCBI Taxonomy" id="330153"/>
    <lineage>
        <taxon>Eukaryota</taxon>
        <taxon>Sar</taxon>
        <taxon>Alveolata</taxon>
        <taxon>Perkinsozoa</taxon>
        <taxon>Perkinsea</taxon>
        <taxon>Perkinsida</taxon>
        <taxon>Perkinsidae</taxon>
        <taxon>Perkinsus</taxon>
    </lineage>
</organism>
<accession>A0A7J6KK37</accession>
<keyword evidence="3" id="KW-1185">Reference proteome</keyword>
<proteinExistence type="predicted"/>
<name>A0A7J6KK37_PERCH</name>
<evidence type="ECO:0000313" key="3">
    <source>
        <dbReference type="Proteomes" id="UP000591131"/>
    </source>
</evidence>
<gene>
    <name evidence="2" type="ORF">FOL47_004711</name>
</gene>
<dbReference type="Proteomes" id="UP000591131">
    <property type="component" value="Unassembled WGS sequence"/>
</dbReference>
<comment type="caution">
    <text evidence="2">The sequence shown here is derived from an EMBL/GenBank/DDBJ whole genome shotgun (WGS) entry which is preliminary data.</text>
</comment>
<dbReference type="EMBL" id="JAAPAO010002678">
    <property type="protein sequence ID" value="KAF4647350.1"/>
    <property type="molecule type" value="Genomic_DNA"/>
</dbReference>
<feature type="region of interest" description="Disordered" evidence="1">
    <location>
        <begin position="1"/>
        <end position="50"/>
    </location>
</feature>
<dbReference type="AlphaFoldDB" id="A0A7J6KK37"/>
<evidence type="ECO:0000256" key="1">
    <source>
        <dbReference type="SAM" id="MobiDB-lite"/>
    </source>
</evidence>
<feature type="non-terminal residue" evidence="2">
    <location>
        <position position="125"/>
    </location>
</feature>
<reference evidence="2 3" key="1">
    <citation type="submission" date="2020-04" db="EMBL/GenBank/DDBJ databases">
        <title>Perkinsus chesapeaki whole genome sequence.</title>
        <authorList>
            <person name="Bogema D.R."/>
        </authorList>
    </citation>
    <scope>NUCLEOTIDE SEQUENCE [LARGE SCALE GENOMIC DNA]</scope>
    <source>
        <strain evidence="2">ATCC PRA-425</strain>
    </source>
</reference>
<feature type="compositionally biased region" description="Basic residues" evidence="1">
    <location>
        <begin position="8"/>
        <end position="29"/>
    </location>
</feature>